<protein>
    <recommendedName>
        <fullName evidence="3">C2H2-type domain-containing protein</fullName>
    </recommendedName>
</protein>
<dbReference type="PROSITE" id="PS50157">
    <property type="entry name" value="ZINC_FINGER_C2H2_2"/>
    <property type="match status" value="1"/>
</dbReference>
<evidence type="ECO:0000259" key="3">
    <source>
        <dbReference type="PROSITE" id="PS50157"/>
    </source>
</evidence>
<dbReference type="Proteomes" id="UP001497457">
    <property type="component" value="Chromosome 34rd"/>
</dbReference>
<feature type="domain" description="C2H2-type" evidence="3">
    <location>
        <begin position="243"/>
        <end position="271"/>
    </location>
</feature>
<name>A0ABC9DM46_9POAL</name>
<dbReference type="Gene3D" id="3.90.228.10">
    <property type="match status" value="1"/>
</dbReference>
<accession>A0ABC9DM46</accession>
<dbReference type="PANTHER" id="PTHR31681:SF98">
    <property type="entry name" value="OS06G0683000 PROTEIN"/>
    <property type="match status" value="1"/>
</dbReference>
<dbReference type="EMBL" id="OZ075144">
    <property type="protein sequence ID" value="CAL5041283.1"/>
    <property type="molecule type" value="Genomic_DNA"/>
</dbReference>
<dbReference type="AlphaFoldDB" id="A0ABC9DM46"/>
<evidence type="ECO:0000256" key="2">
    <source>
        <dbReference type="SAM" id="MobiDB-lite"/>
    </source>
</evidence>
<dbReference type="PROSITE" id="PS00028">
    <property type="entry name" value="ZINC_FINGER_C2H2_1"/>
    <property type="match status" value="1"/>
</dbReference>
<feature type="region of interest" description="Disordered" evidence="2">
    <location>
        <begin position="74"/>
        <end position="114"/>
    </location>
</feature>
<feature type="compositionally biased region" description="Basic and acidic residues" evidence="2">
    <location>
        <begin position="74"/>
        <end position="87"/>
    </location>
</feature>
<dbReference type="InterPro" id="IPR013087">
    <property type="entry name" value="Znf_C2H2_type"/>
</dbReference>
<dbReference type="GO" id="GO:0008270">
    <property type="term" value="F:zinc ion binding"/>
    <property type="evidence" value="ECO:0007669"/>
    <property type="project" value="UniProtKB-KW"/>
</dbReference>
<gene>
    <name evidence="4" type="ORF">URODEC1_LOCUS86580</name>
</gene>
<keyword evidence="1" id="KW-0863">Zinc-finger</keyword>
<sequence>MCQRDDLPCLNSWLASSSEMPLGSNPAIHRAQGVLESGQHPARRAWKRRRRTSKKKKMAMMWWTALKKSLSCKSRDSSDVIKRDDSRGGSARVLKRSFLPPAPAPPSLLPRSGCSRSISNLRDVIHGGRRQAPAVAGSRCDSPRSVESSDVLNAVTHDVLLAADGGRVDLRTGAGGAPGLAAWAVGGAAPLSPLLARCSTARLSHRYSPRELSPLRRSAGAAAAGNGGVGSPAPAWAAAAIGVRCDRCGGRFSSDDALESHHLVYHAVTELVDGDTASKVVELIYRVGWPDPEAALDRIERVVKVHNMGRSVERFKEYVEEVKGRAARQPNKHPRCIADGNELLQFHGTTVSCSLGAGGSHSVCTSGACNVCRIIRHGFSWAARENRHGGGAGGGVGVFTTSTSKRALECLEGTAAGGGGEAGAGTGDGVRNALIVCRAIAGRIRRPLENLQDAVGQPGFDSVAGQVGADDSSIEELYLLNPSALLPCFVVICKA</sequence>
<proteinExistence type="predicted"/>
<reference evidence="5" key="1">
    <citation type="submission" date="2024-06" db="EMBL/GenBank/DDBJ databases">
        <authorList>
            <person name="Ryan C."/>
        </authorList>
    </citation>
    <scope>NUCLEOTIDE SEQUENCE [LARGE SCALE GENOMIC DNA]</scope>
</reference>
<organism evidence="4 5">
    <name type="scientific">Urochloa decumbens</name>
    <dbReference type="NCBI Taxonomy" id="240449"/>
    <lineage>
        <taxon>Eukaryota</taxon>
        <taxon>Viridiplantae</taxon>
        <taxon>Streptophyta</taxon>
        <taxon>Embryophyta</taxon>
        <taxon>Tracheophyta</taxon>
        <taxon>Spermatophyta</taxon>
        <taxon>Magnoliopsida</taxon>
        <taxon>Liliopsida</taxon>
        <taxon>Poales</taxon>
        <taxon>Poaceae</taxon>
        <taxon>PACMAD clade</taxon>
        <taxon>Panicoideae</taxon>
        <taxon>Panicodae</taxon>
        <taxon>Paniceae</taxon>
        <taxon>Melinidinae</taxon>
        <taxon>Urochloa</taxon>
    </lineage>
</organism>
<keyword evidence="5" id="KW-1185">Reference proteome</keyword>
<evidence type="ECO:0000313" key="4">
    <source>
        <dbReference type="EMBL" id="CAL5041283.1"/>
    </source>
</evidence>
<keyword evidence="1" id="KW-0862">Zinc</keyword>
<dbReference type="SUPFAM" id="SSF56399">
    <property type="entry name" value="ADP-ribosylation"/>
    <property type="match status" value="1"/>
</dbReference>
<evidence type="ECO:0000313" key="5">
    <source>
        <dbReference type="Proteomes" id="UP001497457"/>
    </source>
</evidence>
<keyword evidence="1" id="KW-0479">Metal-binding</keyword>
<dbReference type="PANTHER" id="PTHR31681">
    <property type="entry name" value="C2H2-LIKE ZINC FINGER PROTEIN"/>
    <property type="match status" value="1"/>
</dbReference>
<reference evidence="4 5" key="2">
    <citation type="submission" date="2024-10" db="EMBL/GenBank/DDBJ databases">
        <authorList>
            <person name="Ryan C."/>
        </authorList>
    </citation>
    <scope>NUCLEOTIDE SEQUENCE [LARGE SCALE GENOMIC DNA]</scope>
</reference>
<evidence type="ECO:0000256" key="1">
    <source>
        <dbReference type="PROSITE-ProRule" id="PRU00042"/>
    </source>
</evidence>